<accession>A0ABX0RF86</accession>
<gene>
    <name evidence="1" type="ORF">F3J40_20760</name>
</gene>
<proteinExistence type="predicted"/>
<protein>
    <submittedName>
        <fullName evidence="1">Uncharacterized protein</fullName>
    </submittedName>
</protein>
<keyword evidence="2" id="KW-1185">Reference proteome</keyword>
<organism evidence="1 2">
    <name type="scientific">Candidatus Pantoea multigeneris</name>
    <dbReference type="NCBI Taxonomy" id="2608357"/>
    <lineage>
        <taxon>Bacteria</taxon>
        <taxon>Pseudomonadati</taxon>
        <taxon>Pseudomonadota</taxon>
        <taxon>Gammaproteobacteria</taxon>
        <taxon>Enterobacterales</taxon>
        <taxon>Erwiniaceae</taxon>
        <taxon>Pantoea</taxon>
    </lineage>
</organism>
<evidence type="ECO:0000313" key="2">
    <source>
        <dbReference type="Proteomes" id="UP001515683"/>
    </source>
</evidence>
<sequence length="94" mass="11331">MKYRKNAHTSPVMNGFLTHLLVMSSGSDIFKRVIRSHYLDDRRTLAKCLWNARKEMRDEAREAMLKEEILHRFKSEKMMRQDKTECRIRDMKNA</sequence>
<dbReference type="RefSeq" id="WP_167017726.1">
    <property type="nucleotide sequence ID" value="NZ_VWXF01000011.1"/>
</dbReference>
<dbReference type="Proteomes" id="UP001515683">
    <property type="component" value="Unassembled WGS sequence"/>
</dbReference>
<comment type="caution">
    <text evidence="1">The sequence shown here is derived from an EMBL/GenBank/DDBJ whole genome shotgun (WGS) entry which is preliminary data.</text>
</comment>
<dbReference type="EMBL" id="VWXF01000011">
    <property type="protein sequence ID" value="NIF24008.1"/>
    <property type="molecule type" value="Genomic_DNA"/>
</dbReference>
<name>A0ABX0RF86_9GAMM</name>
<evidence type="ECO:0000313" key="1">
    <source>
        <dbReference type="EMBL" id="NIF24008.1"/>
    </source>
</evidence>
<reference evidence="1 2" key="1">
    <citation type="journal article" date="2019" name="bioRxiv">
        <title>Bacteria contribute to plant secondary compound degradation in a generalist herbivore system.</title>
        <authorList>
            <person name="Francoeur C.B."/>
            <person name="Khadempour L."/>
            <person name="Moreira-Soto R.D."/>
            <person name="Gotting K."/>
            <person name="Book A.J."/>
            <person name="Pinto-Tomas A.A."/>
            <person name="Keefover-Ring K."/>
            <person name="Currie C.R."/>
        </authorList>
    </citation>
    <scope>NUCLEOTIDE SEQUENCE [LARGE SCALE GENOMIC DNA]</scope>
    <source>
        <strain evidence="1">Acro-835</strain>
    </source>
</reference>